<feature type="domain" description="Methyltransferase putative zinc binding" evidence="1">
    <location>
        <begin position="1"/>
        <end position="45"/>
    </location>
</feature>
<dbReference type="PANTHER" id="PTHR43861:SF5">
    <property type="entry name" value="BLL5978 PROTEIN"/>
    <property type="match status" value="1"/>
</dbReference>
<organism evidence="3 4">
    <name type="scientific">Bradyrhizobium yuanmingense</name>
    <dbReference type="NCBI Taxonomy" id="108015"/>
    <lineage>
        <taxon>Bacteria</taxon>
        <taxon>Pseudomonadati</taxon>
        <taxon>Pseudomonadota</taxon>
        <taxon>Alphaproteobacteria</taxon>
        <taxon>Hyphomicrobiales</taxon>
        <taxon>Nitrobacteraceae</taxon>
        <taxon>Bradyrhizobium</taxon>
    </lineage>
</organism>
<dbReference type="Pfam" id="PF08484">
    <property type="entry name" value="Methyltransf_14"/>
    <property type="match status" value="1"/>
</dbReference>
<dbReference type="Proteomes" id="UP001565474">
    <property type="component" value="Unassembled WGS sequence"/>
</dbReference>
<dbReference type="Gene3D" id="3.40.50.150">
    <property type="entry name" value="Vaccinia Virus protein VP39"/>
    <property type="match status" value="1"/>
</dbReference>
<dbReference type="InterPro" id="IPR013691">
    <property type="entry name" value="MeTrfase_14"/>
</dbReference>
<evidence type="ECO:0000313" key="3">
    <source>
        <dbReference type="EMBL" id="MEY9473699.1"/>
    </source>
</evidence>
<dbReference type="GO" id="GO:0032259">
    <property type="term" value="P:methylation"/>
    <property type="evidence" value="ECO:0007669"/>
    <property type="project" value="UniProtKB-KW"/>
</dbReference>
<evidence type="ECO:0000259" key="2">
    <source>
        <dbReference type="Pfam" id="PF08484"/>
    </source>
</evidence>
<evidence type="ECO:0000259" key="1">
    <source>
        <dbReference type="Pfam" id="PF08421"/>
    </source>
</evidence>
<dbReference type="InterPro" id="IPR038576">
    <property type="entry name" value="Methyltransf_Zn-bd_dom_put_sf"/>
</dbReference>
<keyword evidence="4" id="KW-1185">Reference proteome</keyword>
<protein>
    <submittedName>
        <fullName evidence="3">SAM-dependent methyltransferase</fullName>
    </submittedName>
</protein>
<dbReference type="SUPFAM" id="SSF53335">
    <property type="entry name" value="S-adenosyl-L-methionine-dependent methyltransferases"/>
    <property type="match status" value="1"/>
</dbReference>
<dbReference type="Gene3D" id="3.40.50.720">
    <property type="entry name" value="NAD(P)-binding Rossmann-like Domain"/>
    <property type="match status" value="1"/>
</dbReference>
<reference evidence="3 4" key="1">
    <citation type="submission" date="2024-07" db="EMBL/GenBank/DDBJ databases">
        <title>Genomic Encyclopedia of Type Strains, Phase V (KMG-V): Genome sequencing to study the core and pangenomes of soil and plant-associated prokaryotes.</title>
        <authorList>
            <person name="Whitman W."/>
        </authorList>
    </citation>
    <scope>NUCLEOTIDE SEQUENCE [LARGE SCALE GENOMIC DNA]</scope>
    <source>
        <strain evidence="3 4">USDA 222</strain>
    </source>
</reference>
<feature type="domain" description="C-methyltransferase" evidence="2">
    <location>
        <begin position="225"/>
        <end position="383"/>
    </location>
</feature>
<sequence length="388" mass="43561">MPISNALLLPQDIALGEKFYPLRVMACEACHLVQLAEDLPADTHFHGNYAYFSSFSNSWLAHCEAFADQAIQRFSLQEGDVVAEVASNDGYLLNFFKNRGMQVVGVEPSENVANAARQKGIPTETAFFGLQTAERLAASGLKPKFMVANNVFAHVPDLNDFAAGFARLLQGESVLTVEVHYFLSLIKNAQFDSFYHEHYSYYTVRAAVELFKRHGLRVYDVDFLPTHGGSIRLYVCREAASFAPSRYFTETLLREEAEFSEATSNAAAFRDRIDRISEDLRRFLIEARRSGRKVAGFGAPAKATTLLNHARITRHLLPFTVDSNPSKQELLIPGVHVPVFAPSILDSERPDFVLVLPWNLREELLRLFAARREQGTKIVFAVPELEIV</sequence>
<dbReference type="InterPro" id="IPR029063">
    <property type="entry name" value="SAM-dependent_MTases_sf"/>
</dbReference>
<keyword evidence="3" id="KW-0808">Transferase</keyword>
<comment type="caution">
    <text evidence="3">The sequence shown here is derived from an EMBL/GenBank/DDBJ whole genome shotgun (WGS) entry which is preliminary data.</text>
</comment>
<evidence type="ECO:0000313" key="4">
    <source>
        <dbReference type="Proteomes" id="UP001565474"/>
    </source>
</evidence>
<dbReference type="Pfam" id="PF08421">
    <property type="entry name" value="Methyltransf_13"/>
    <property type="match status" value="1"/>
</dbReference>
<name>A0ABV4GP29_9BRAD</name>
<dbReference type="Gene3D" id="6.20.50.110">
    <property type="entry name" value="Methyltransferase, zinc-binding domain"/>
    <property type="match status" value="1"/>
</dbReference>
<dbReference type="EMBL" id="JBGBZN010000002">
    <property type="protein sequence ID" value="MEY9473699.1"/>
    <property type="molecule type" value="Genomic_DNA"/>
</dbReference>
<gene>
    <name evidence="3" type="ORF">ABH992_006098</name>
</gene>
<dbReference type="PANTHER" id="PTHR43861">
    <property type="entry name" value="TRANS-ACONITATE 2-METHYLTRANSFERASE-RELATED"/>
    <property type="match status" value="1"/>
</dbReference>
<keyword evidence="3" id="KW-0489">Methyltransferase</keyword>
<proteinExistence type="predicted"/>
<dbReference type="InterPro" id="IPR013630">
    <property type="entry name" value="Methyltransf_Zn-bd_dom_put"/>
</dbReference>
<dbReference type="Pfam" id="PF13489">
    <property type="entry name" value="Methyltransf_23"/>
    <property type="match status" value="1"/>
</dbReference>
<dbReference type="GO" id="GO:0008168">
    <property type="term" value="F:methyltransferase activity"/>
    <property type="evidence" value="ECO:0007669"/>
    <property type="project" value="UniProtKB-KW"/>
</dbReference>
<accession>A0ABV4GP29</accession>